<keyword evidence="4" id="KW-1185">Reference proteome</keyword>
<evidence type="ECO:0000313" key="2">
    <source>
        <dbReference type="EMBL" id="RKN03473.1"/>
    </source>
</evidence>
<sequence length="99" mass="10318">MRDAAGLEPSAAGGHPQGIHYQRRAVAMKVMSPTSLIPGSGAVKSRPSRSGGECRFLRGVGQRPALAPGHARDATLARHPLAFDPVAVPARFGVEARTP</sequence>
<gene>
    <name evidence="3" type="ORF">D7318_31415</name>
    <name evidence="2" type="ORF">D7319_31545</name>
</gene>
<dbReference type="RefSeq" id="WP_120700658.1">
    <property type="nucleotide sequence ID" value="NZ_RBDX01000049.1"/>
</dbReference>
<evidence type="ECO:0000313" key="5">
    <source>
        <dbReference type="Proteomes" id="UP000275024"/>
    </source>
</evidence>
<proteinExistence type="predicted"/>
<organism evidence="2 5">
    <name type="scientific">Streptomyces radicis</name>
    <dbReference type="NCBI Taxonomy" id="1750517"/>
    <lineage>
        <taxon>Bacteria</taxon>
        <taxon>Bacillati</taxon>
        <taxon>Actinomycetota</taxon>
        <taxon>Actinomycetes</taxon>
        <taxon>Kitasatosporales</taxon>
        <taxon>Streptomycetaceae</taxon>
        <taxon>Streptomyces</taxon>
    </lineage>
</organism>
<dbReference type="Proteomes" id="UP000268652">
    <property type="component" value="Unassembled WGS sequence"/>
</dbReference>
<dbReference type="Proteomes" id="UP000275024">
    <property type="component" value="Unassembled WGS sequence"/>
</dbReference>
<evidence type="ECO:0000313" key="3">
    <source>
        <dbReference type="EMBL" id="RKN13335.1"/>
    </source>
</evidence>
<dbReference type="EMBL" id="RBDX01000049">
    <property type="protein sequence ID" value="RKN03473.1"/>
    <property type="molecule type" value="Genomic_DNA"/>
</dbReference>
<dbReference type="EMBL" id="RBDY01000048">
    <property type="protein sequence ID" value="RKN13335.1"/>
    <property type="molecule type" value="Genomic_DNA"/>
</dbReference>
<feature type="region of interest" description="Disordered" evidence="1">
    <location>
        <begin position="1"/>
        <end position="20"/>
    </location>
</feature>
<comment type="caution">
    <text evidence="2">The sequence shown here is derived from an EMBL/GenBank/DDBJ whole genome shotgun (WGS) entry which is preliminary data.</text>
</comment>
<dbReference type="AlphaFoldDB" id="A0A3A9VTH5"/>
<evidence type="ECO:0000256" key="1">
    <source>
        <dbReference type="SAM" id="MobiDB-lite"/>
    </source>
</evidence>
<evidence type="ECO:0000313" key="4">
    <source>
        <dbReference type="Proteomes" id="UP000268652"/>
    </source>
</evidence>
<reference evidence="4 5" key="1">
    <citation type="submission" date="2018-09" db="EMBL/GenBank/DDBJ databases">
        <title>Streptomyces sp. nov. DS1-2, an endophytic actinomycete isolated from roots of Dendrobium scabrilingue.</title>
        <authorList>
            <person name="Kuncharoen N."/>
            <person name="Kudo T."/>
            <person name="Ohkuma M."/>
            <person name="Yuki M."/>
            <person name="Tanasupawat S."/>
        </authorList>
    </citation>
    <scope>NUCLEOTIDE SEQUENCE [LARGE SCALE GENOMIC DNA]</scope>
    <source>
        <strain evidence="2 5">AZ1-7</strain>
        <strain evidence="3 4">DS1-2</strain>
    </source>
</reference>
<protein>
    <submittedName>
        <fullName evidence="2">Uncharacterized protein</fullName>
    </submittedName>
</protein>
<name>A0A3A9VTH5_9ACTN</name>
<accession>A0A3A9VTH5</accession>